<dbReference type="PANTHER" id="PTHR10196">
    <property type="entry name" value="SUGAR KINASE"/>
    <property type="match status" value="1"/>
</dbReference>
<evidence type="ECO:0000256" key="7">
    <source>
        <dbReference type="ARBA" id="ARBA00022798"/>
    </source>
</evidence>
<dbReference type="InterPro" id="IPR018485">
    <property type="entry name" value="FGGY_C"/>
</dbReference>
<feature type="domain" description="Carbohydrate kinase FGGY N-terminal" evidence="12">
    <location>
        <begin position="263"/>
        <end position="519"/>
    </location>
</feature>
<dbReference type="InterPro" id="IPR043129">
    <property type="entry name" value="ATPase_NBD"/>
</dbReference>
<dbReference type="GO" id="GO:0005524">
    <property type="term" value="F:ATP binding"/>
    <property type="evidence" value="ECO:0007669"/>
    <property type="project" value="UniProtKB-KW"/>
</dbReference>
<dbReference type="EMBL" id="CP019471">
    <property type="protein sequence ID" value="UQC73576.1"/>
    <property type="molecule type" value="Genomic_DNA"/>
</dbReference>
<dbReference type="PANTHER" id="PTHR10196:SF69">
    <property type="entry name" value="GLYCEROL KINASE"/>
    <property type="match status" value="1"/>
</dbReference>
<feature type="region of interest" description="Disordered" evidence="11">
    <location>
        <begin position="82"/>
        <end position="123"/>
    </location>
</feature>
<dbReference type="Pfam" id="PF02782">
    <property type="entry name" value="FGGY_C"/>
    <property type="match status" value="1"/>
</dbReference>
<evidence type="ECO:0000256" key="2">
    <source>
        <dbReference type="ARBA" id="ARBA00009156"/>
    </source>
</evidence>
<comment type="similarity">
    <text evidence="2 10">Belongs to the FGGY kinase family.</text>
</comment>
<dbReference type="SUPFAM" id="SSF53067">
    <property type="entry name" value="Actin-like ATPase domain"/>
    <property type="match status" value="2"/>
</dbReference>
<dbReference type="Proteomes" id="UP000830671">
    <property type="component" value="Chromosome 1"/>
</dbReference>
<dbReference type="FunFam" id="3.30.420.40:FF:000086">
    <property type="entry name" value="Glycerol kinase"/>
    <property type="match status" value="1"/>
</dbReference>
<keyword evidence="4 10" id="KW-0808">Transferase</keyword>
<feature type="region of interest" description="Disordered" evidence="11">
    <location>
        <begin position="138"/>
        <end position="238"/>
    </location>
</feature>
<dbReference type="Gene3D" id="3.30.420.40">
    <property type="match status" value="2"/>
</dbReference>
<dbReference type="Pfam" id="PF00370">
    <property type="entry name" value="FGGY_N"/>
    <property type="match status" value="1"/>
</dbReference>
<dbReference type="InterPro" id="IPR018483">
    <property type="entry name" value="Carb_kinase_FGGY_CS"/>
</dbReference>
<dbReference type="GO" id="GO:0004370">
    <property type="term" value="F:glycerol kinase activity"/>
    <property type="evidence" value="ECO:0007669"/>
    <property type="project" value="UniProtKB-EC"/>
</dbReference>
<proteinExistence type="inferred from homology"/>
<keyword evidence="6 10" id="KW-0418">Kinase</keyword>
<evidence type="ECO:0000259" key="13">
    <source>
        <dbReference type="Pfam" id="PF02782"/>
    </source>
</evidence>
<dbReference type="RefSeq" id="XP_049135230.1">
    <property type="nucleotide sequence ID" value="XM_049279273.1"/>
</dbReference>
<feature type="domain" description="Carbohydrate kinase FGGY C-terminal" evidence="13">
    <location>
        <begin position="529"/>
        <end position="719"/>
    </location>
</feature>
<name>A0A9Q8S9J0_9PEZI</name>
<evidence type="ECO:0000313" key="15">
    <source>
        <dbReference type="Proteomes" id="UP000830671"/>
    </source>
</evidence>
<feature type="compositionally biased region" description="Low complexity" evidence="11">
    <location>
        <begin position="151"/>
        <end position="166"/>
    </location>
</feature>
<feature type="compositionally biased region" description="Low complexity" evidence="11">
    <location>
        <begin position="183"/>
        <end position="206"/>
    </location>
</feature>
<dbReference type="KEGG" id="clup:CLUP02_00221"/>
<evidence type="ECO:0000256" key="9">
    <source>
        <dbReference type="ARBA" id="ARBA00043149"/>
    </source>
</evidence>
<evidence type="ECO:0000256" key="3">
    <source>
        <dbReference type="ARBA" id="ARBA00012099"/>
    </source>
</evidence>
<dbReference type="InterPro" id="IPR018484">
    <property type="entry name" value="FGGY_N"/>
</dbReference>
<accession>A0A9Q8S9J0</accession>
<keyword evidence="7" id="KW-0319">Glycerol metabolism</keyword>
<evidence type="ECO:0000256" key="6">
    <source>
        <dbReference type="ARBA" id="ARBA00022777"/>
    </source>
</evidence>
<dbReference type="EC" id="2.7.1.30" evidence="3"/>
<dbReference type="GO" id="GO:0046167">
    <property type="term" value="P:glycerol-3-phosphate biosynthetic process"/>
    <property type="evidence" value="ECO:0007669"/>
    <property type="project" value="TreeGrafter"/>
</dbReference>
<dbReference type="NCBIfam" id="NF000756">
    <property type="entry name" value="PRK00047.1"/>
    <property type="match status" value="1"/>
</dbReference>
<keyword evidence="15" id="KW-1185">Reference proteome</keyword>
<dbReference type="CDD" id="cd07792">
    <property type="entry name" value="ASKHA_NBD_FGGY_GK1-3-like"/>
    <property type="match status" value="1"/>
</dbReference>
<organism evidence="14 15">
    <name type="scientific">Colletotrichum lupini</name>
    <dbReference type="NCBI Taxonomy" id="145971"/>
    <lineage>
        <taxon>Eukaryota</taxon>
        <taxon>Fungi</taxon>
        <taxon>Dikarya</taxon>
        <taxon>Ascomycota</taxon>
        <taxon>Pezizomycotina</taxon>
        <taxon>Sordariomycetes</taxon>
        <taxon>Hypocreomycetidae</taxon>
        <taxon>Glomerellales</taxon>
        <taxon>Glomerellaceae</taxon>
        <taxon>Colletotrichum</taxon>
        <taxon>Colletotrichum acutatum species complex</taxon>
    </lineage>
</organism>
<dbReference type="GO" id="GO:0006071">
    <property type="term" value="P:glycerol metabolic process"/>
    <property type="evidence" value="ECO:0007669"/>
    <property type="project" value="UniProtKB-KW"/>
</dbReference>
<comment type="pathway">
    <text evidence="1">Polyol metabolism; glycerol degradation via glycerol kinase pathway; sn-glycerol 3-phosphate from glycerol: step 1/1.</text>
</comment>
<dbReference type="FunFam" id="3.30.420.40:FF:000085">
    <property type="entry name" value="Glycerol kinase 2"/>
    <property type="match status" value="1"/>
</dbReference>
<dbReference type="PROSITE" id="PS00933">
    <property type="entry name" value="FGGY_KINASES_1"/>
    <property type="match status" value="1"/>
</dbReference>
<keyword evidence="5" id="KW-0547">Nucleotide-binding</keyword>
<dbReference type="InterPro" id="IPR005999">
    <property type="entry name" value="Glycerol_kin"/>
</dbReference>
<protein>
    <recommendedName>
        <fullName evidence="3">glycerol kinase</fullName>
        <ecNumber evidence="3">2.7.1.30</ecNumber>
    </recommendedName>
    <alternativeName>
        <fullName evidence="9">ATP:glycerol 3-phosphotransferase</fullName>
    </alternativeName>
</protein>
<evidence type="ECO:0000256" key="11">
    <source>
        <dbReference type="SAM" id="MobiDB-lite"/>
    </source>
</evidence>
<evidence type="ECO:0000256" key="4">
    <source>
        <dbReference type="ARBA" id="ARBA00022679"/>
    </source>
</evidence>
<reference evidence="14" key="1">
    <citation type="journal article" date="2021" name="Mol. Plant Microbe Interact.">
        <title>Complete Genome Sequence of the Plant-Pathogenic Fungus Colletotrichum lupini.</title>
        <authorList>
            <person name="Baroncelli R."/>
            <person name="Pensec F."/>
            <person name="Da Lio D."/>
            <person name="Boufleur T."/>
            <person name="Vicente I."/>
            <person name="Sarrocco S."/>
            <person name="Picot A."/>
            <person name="Baraldi E."/>
            <person name="Sukno S."/>
            <person name="Thon M."/>
            <person name="Le Floch G."/>
        </authorList>
    </citation>
    <scope>NUCLEOTIDE SEQUENCE</scope>
    <source>
        <strain evidence="14">IMI 504893</strain>
    </source>
</reference>
<dbReference type="GO" id="GO:0005739">
    <property type="term" value="C:mitochondrion"/>
    <property type="evidence" value="ECO:0007669"/>
    <property type="project" value="TreeGrafter"/>
</dbReference>
<dbReference type="AlphaFoldDB" id="A0A9Q8S9J0"/>
<feature type="compositionally biased region" description="Polar residues" evidence="11">
    <location>
        <begin position="138"/>
        <end position="150"/>
    </location>
</feature>
<feature type="compositionally biased region" description="Polar residues" evidence="11">
    <location>
        <begin position="102"/>
        <end position="111"/>
    </location>
</feature>
<dbReference type="InterPro" id="IPR042018">
    <property type="entry name" value="GK1-3_metazoan-type"/>
</dbReference>
<evidence type="ECO:0000259" key="12">
    <source>
        <dbReference type="Pfam" id="PF00370"/>
    </source>
</evidence>
<dbReference type="GeneID" id="73334283"/>
<dbReference type="PROSITE" id="PS00445">
    <property type="entry name" value="FGGY_KINASES_2"/>
    <property type="match status" value="1"/>
</dbReference>
<dbReference type="NCBIfam" id="TIGR01311">
    <property type="entry name" value="glycerol_kin"/>
    <property type="match status" value="1"/>
</dbReference>
<evidence type="ECO:0000256" key="10">
    <source>
        <dbReference type="RuleBase" id="RU003733"/>
    </source>
</evidence>
<gene>
    <name evidence="14" type="ORF">CLUP02_00221</name>
</gene>
<evidence type="ECO:0000256" key="1">
    <source>
        <dbReference type="ARBA" id="ARBA00005190"/>
    </source>
</evidence>
<sequence>MHPQILSRVLKTPQSLPRIPPFLGPVVSGTSEPADKFFSPSPRTRARPLRPWTAHRRCIHGRRGESDAGENGIVSTGYYTCKTVRRTPQQQQRELRARPKPLNSSSNQRPTPASDIMPSAGAKLQLGPPLLQHMSVRNLSSQRRATQTTKTTLGNNATAEANNGNGVRAAGIDARASQDEQYTKNTSSQSKSQSPAVRTTTTNTTNQPPRGTAYLARHSGGTDNTMAETRETKRPRVAADPAEHLPAGITETQEELKEHWFVGSIDQGTTSTRFLIFNGLGDPVASHQIEFENHYPHSGWQEHDPLELLSSVEECVEKAMAQFAEQGYSAANIRGVGITNQRETTVLWDVRTGEPLHHAVVWPDTRTTSLVRELRARPGADALQDLCGLPLSTYPSSVKLRWLLDNVPSVREAYDAGHLAFGTVDSWLIYRLNGGADKGDDAIHVTDSTNASRTMFMNLRTLKYDDTLLSFFGIDQSKIHLPKIVPSSDPTAFGSFARGVLKGVPIAGCLGDQSSALVGQCGFSPGQAKNTYGTGCFLLYNVGEEPVISKSGLLATVAYDFGKGRKPVYALEGSIAVAGSGVKFLVKNLSFVEDSSRISELAETVPDNGGVVFVTAFSGLFAPYWIDDAKGTLFGITAHTQKGHIARATLEATCYQTKAILDAMANDSGHALENLAVDGGLSNSDLCMQSQADISGIRVDRPAMRETTALGAAIAAGLALGVWDELEDLKHVNQNGRKIFTPALDRETSQKMFKKWEQAVEMSRGWVRDNAE</sequence>
<keyword evidence="8" id="KW-0067">ATP-binding</keyword>
<evidence type="ECO:0000256" key="8">
    <source>
        <dbReference type="ARBA" id="ARBA00022840"/>
    </source>
</evidence>
<evidence type="ECO:0000313" key="14">
    <source>
        <dbReference type="EMBL" id="UQC73576.1"/>
    </source>
</evidence>
<dbReference type="GO" id="GO:0006641">
    <property type="term" value="P:triglyceride metabolic process"/>
    <property type="evidence" value="ECO:0007669"/>
    <property type="project" value="TreeGrafter"/>
</dbReference>
<evidence type="ECO:0000256" key="5">
    <source>
        <dbReference type="ARBA" id="ARBA00022741"/>
    </source>
</evidence>